<dbReference type="EMBL" id="BAAABM010000037">
    <property type="protein sequence ID" value="GAA0346957.1"/>
    <property type="molecule type" value="Genomic_DNA"/>
</dbReference>
<reference evidence="2" key="1">
    <citation type="journal article" date="2019" name="Int. J. Syst. Evol. Microbiol.">
        <title>The Global Catalogue of Microorganisms (GCM) 10K type strain sequencing project: providing services to taxonomists for standard genome sequencing and annotation.</title>
        <authorList>
            <consortium name="The Broad Institute Genomics Platform"/>
            <consortium name="The Broad Institute Genome Sequencing Center for Infectious Disease"/>
            <person name="Wu L."/>
            <person name="Ma J."/>
        </authorList>
    </citation>
    <scope>NUCLEOTIDE SEQUENCE [LARGE SCALE GENOMIC DNA]</scope>
    <source>
        <strain evidence="2">JCM 3146</strain>
    </source>
</reference>
<sequence length="233" mass="24705">MRTLVLWDVDHTLVRIRGLSAEIYAAVFRQVTGRALEYLADMAGRTDRAIITETLRLHRIAPTESLLTAFGDALTAAFADREDEIGRRGKPLSGAREALSALAARPEVVQSVLTGNLEPIARGKLAAFGLHTFVDFEVGAFGFDDLRRPPMVGLARERATGKYGDPFDPAHTVVVGDTPHDVLAGHQGGARVVAVATGASDEAALRDAGAELVLADLSDTEAVVRSVLGVSAP</sequence>
<dbReference type="SFLD" id="SFLDG01129">
    <property type="entry name" value="C1.5:_HAD__Beta-PGM__Phosphata"/>
    <property type="match status" value="1"/>
</dbReference>
<evidence type="ECO:0000313" key="1">
    <source>
        <dbReference type="EMBL" id="GAA0346957.1"/>
    </source>
</evidence>
<dbReference type="Proteomes" id="UP001501822">
    <property type="component" value="Unassembled WGS sequence"/>
</dbReference>
<evidence type="ECO:0000313" key="2">
    <source>
        <dbReference type="Proteomes" id="UP001501822"/>
    </source>
</evidence>
<keyword evidence="2" id="KW-1185">Reference proteome</keyword>
<accession>A0ABP3GMK9</accession>
<dbReference type="InterPro" id="IPR050155">
    <property type="entry name" value="HAD-like_hydrolase_sf"/>
</dbReference>
<dbReference type="InterPro" id="IPR023214">
    <property type="entry name" value="HAD_sf"/>
</dbReference>
<comment type="caution">
    <text evidence="1">The sequence shown here is derived from an EMBL/GenBank/DDBJ whole genome shotgun (WGS) entry which is preliminary data.</text>
</comment>
<proteinExistence type="predicted"/>
<dbReference type="RefSeq" id="WP_252801088.1">
    <property type="nucleotide sequence ID" value="NZ_BAAABM010000037.1"/>
</dbReference>
<dbReference type="PANTHER" id="PTHR43434:SF1">
    <property type="entry name" value="PHOSPHOGLYCOLATE PHOSPHATASE"/>
    <property type="match status" value="1"/>
</dbReference>
<dbReference type="PANTHER" id="PTHR43434">
    <property type="entry name" value="PHOSPHOGLYCOLATE PHOSPHATASE"/>
    <property type="match status" value="1"/>
</dbReference>
<dbReference type="SFLD" id="SFLDS00003">
    <property type="entry name" value="Haloacid_Dehalogenase"/>
    <property type="match status" value="1"/>
</dbReference>
<gene>
    <name evidence="1" type="ORF">GCM10010151_40770</name>
</gene>
<dbReference type="InterPro" id="IPR036412">
    <property type="entry name" value="HAD-like_sf"/>
</dbReference>
<dbReference type="SUPFAM" id="SSF56784">
    <property type="entry name" value="HAD-like"/>
    <property type="match status" value="1"/>
</dbReference>
<protein>
    <submittedName>
        <fullName evidence="1">Haloacid dehalogenase-like hydrolase</fullName>
    </submittedName>
</protein>
<organism evidence="1 2">
    <name type="scientific">Actinoallomurus spadix</name>
    <dbReference type="NCBI Taxonomy" id="79912"/>
    <lineage>
        <taxon>Bacteria</taxon>
        <taxon>Bacillati</taxon>
        <taxon>Actinomycetota</taxon>
        <taxon>Actinomycetes</taxon>
        <taxon>Streptosporangiales</taxon>
        <taxon>Thermomonosporaceae</taxon>
        <taxon>Actinoallomurus</taxon>
    </lineage>
</organism>
<dbReference type="Gene3D" id="1.10.150.240">
    <property type="entry name" value="Putative phosphatase, domain 2"/>
    <property type="match status" value="1"/>
</dbReference>
<name>A0ABP3GMK9_9ACTN</name>
<dbReference type="Pfam" id="PF12710">
    <property type="entry name" value="HAD"/>
    <property type="match status" value="1"/>
</dbReference>
<dbReference type="InterPro" id="IPR023198">
    <property type="entry name" value="PGP-like_dom2"/>
</dbReference>
<dbReference type="Gene3D" id="3.40.50.1000">
    <property type="entry name" value="HAD superfamily/HAD-like"/>
    <property type="match status" value="1"/>
</dbReference>